<dbReference type="PRINTS" id="PR00413">
    <property type="entry name" value="HADHALOGNASE"/>
</dbReference>
<dbReference type="EMBL" id="ML992676">
    <property type="protein sequence ID" value="KAF2211521.1"/>
    <property type="molecule type" value="Genomic_DNA"/>
</dbReference>
<dbReference type="Pfam" id="PF13419">
    <property type="entry name" value="HAD_2"/>
    <property type="match status" value="1"/>
</dbReference>
<dbReference type="InterPro" id="IPR051806">
    <property type="entry name" value="HAD-like_SPP"/>
</dbReference>
<dbReference type="Proteomes" id="UP000799539">
    <property type="component" value="Unassembled WGS sequence"/>
</dbReference>
<keyword evidence="3" id="KW-1185">Reference proteome</keyword>
<organism evidence="2 3">
    <name type="scientific">Cercospora zeae-maydis SCOH1-5</name>
    <dbReference type="NCBI Taxonomy" id="717836"/>
    <lineage>
        <taxon>Eukaryota</taxon>
        <taxon>Fungi</taxon>
        <taxon>Dikarya</taxon>
        <taxon>Ascomycota</taxon>
        <taxon>Pezizomycotina</taxon>
        <taxon>Dothideomycetes</taxon>
        <taxon>Dothideomycetidae</taxon>
        <taxon>Mycosphaerellales</taxon>
        <taxon>Mycosphaerellaceae</taxon>
        <taxon>Cercospora</taxon>
    </lineage>
</organism>
<protein>
    <recommendedName>
        <fullName evidence="4">Glycerol-3-phosphate phosphatase</fullName>
    </recommendedName>
</protein>
<dbReference type="SUPFAM" id="SSF56784">
    <property type="entry name" value="HAD-like"/>
    <property type="match status" value="1"/>
</dbReference>
<dbReference type="SFLD" id="SFLDG01129">
    <property type="entry name" value="C1.5:_HAD__Beta-PGM__Phosphata"/>
    <property type="match status" value="1"/>
</dbReference>
<dbReference type="Gene3D" id="3.40.50.1000">
    <property type="entry name" value="HAD superfamily/HAD-like"/>
    <property type="match status" value="1"/>
</dbReference>
<dbReference type="PANTHER" id="PTHR43481">
    <property type="entry name" value="FRUCTOSE-1-PHOSPHATE PHOSPHATASE"/>
    <property type="match status" value="1"/>
</dbReference>
<evidence type="ECO:0000256" key="1">
    <source>
        <dbReference type="SAM" id="MobiDB-lite"/>
    </source>
</evidence>
<dbReference type="SFLD" id="SFLDG01135">
    <property type="entry name" value="C1.5.6:_HAD__Beta-PGM__Phospha"/>
    <property type="match status" value="1"/>
</dbReference>
<dbReference type="InterPro" id="IPR036412">
    <property type="entry name" value="HAD-like_sf"/>
</dbReference>
<dbReference type="CDD" id="cd07527">
    <property type="entry name" value="HAD_ScGPP-like"/>
    <property type="match status" value="1"/>
</dbReference>
<dbReference type="InterPro" id="IPR041492">
    <property type="entry name" value="HAD_2"/>
</dbReference>
<reference evidence="2" key="1">
    <citation type="journal article" date="2020" name="Stud. Mycol.">
        <title>101 Dothideomycetes genomes: a test case for predicting lifestyles and emergence of pathogens.</title>
        <authorList>
            <person name="Haridas S."/>
            <person name="Albert R."/>
            <person name="Binder M."/>
            <person name="Bloem J."/>
            <person name="Labutti K."/>
            <person name="Salamov A."/>
            <person name="Andreopoulos B."/>
            <person name="Baker S."/>
            <person name="Barry K."/>
            <person name="Bills G."/>
            <person name="Bluhm B."/>
            <person name="Cannon C."/>
            <person name="Castanera R."/>
            <person name="Culley D."/>
            <person name="Daum C."/>
            <person name="Ezra D."/>
            <person name="Gonzalez J."/>
            <person name="Henrissat B."/>
            <person name="Kuo A."/>
            <person name="Liang C."/>
            <person name="Lipzen A."/>
            <person name="Lutzoni F."/>
            <person name="Magnuson J."/>
            <person name="Mondo S."/>
            <person name="Nolan M."/>
            <person name="Ohm R."/>
            <person name="Pangilinan J."/>
            <person name="Park H.-J."/>
            <person name="Ramirez L."/>
            <person name="Alfaro M."/>
            <person name="Sun H."/>
            <person name="Tritt A."/>
            <person name="Yoshinaga Y."/>
            <person name="Zwiers L.-H."/>
            <person name="Turgeon B."/>
            <person name="Goodwin S."/>
            <person name="Spatafora J."/>
            <person name="Crous P."/>
            <person name="Grigoriev I."/>
        </authorList>
    </citation>
    <scope>NUCLEOTIDE SEQUENCE</scope>
    <source>
        <strain evidence="2">SCOH1-5</strain>
    </source>
</reference>
<evidence type="ECO:0008006" key="4">
    <source>
        <dbReference type="Google" id="ProtNLM"/>
    </source>
</evidence>
<feature type="region of interest" description="Disordered" evidence="1">
    <location>
        <begin position="1"/>
        <end position="30"/>
    </location>
</feature>
<dbReference type="InterPro" id="IPR023214">
    <property type="entry name" value="HAD_sf"/>
</dbReference>
<accession>A0A6A6FDR3</accession>
<dbReference type="InterPro" id="IPR023198">
    <property type="entry name" value="PGP-like_dom2"/>
</dbReference>
<evidence type="ECO:0000313" key="3">
    <source>
        <dbReference type="Proteomes" id="UP000799539"/>
    </source>
</evidence>
<dbReference type="GO" id="GO:0050308">
    <property type="term" value="F:sugar-phosphatase activity"/>
    <property type="evidence" value="ECO:0007669"/>
    <property type="project" value="TreeGrafter"/>
</dbReference>
<dbReference type="AlphaFoldDB" id="A0A6A6FDR3"/>
<name>A0A6A6FDR3_9PEZI</name>
<proteinExistence type="predicted"/>
<dbReference type="Gene3D" id="1.10.150.240">
    <property type="entry name" value="Putative phosphatase, domain 2"/>
    <property type="match status" value="1"/>
</dbReference>
<gene>
    <name evidence="2" type="ORF">CERZMDRAFT_42983</name>
</gene>
<dbReference type="OrthoDB" id="40579at2759"/>
<evidence type="ECO:0000313" key="2">
    <source>
        <dbReference type="EMBL" id="KAF2211521.1"/>
    </source>
</evidence>
<sequence length="263" mass="28767">MGSIAREGLEEEEEEQQQQQQNFSSPPSTHAFSALLFDMDGTIIDSTAAIEQHWQQLGREIGVSGDEILQTSHGRRSIDVLAILAPERANWEYVCRVEGQIPQVFGRDPEKRAREIPGARRLLEELEGAGAPWAIVTSGTRPLVLGWLDVMGLAKPRFMVTAEEVAQGKPDPECYRKGAGLLGKKGERGMMGADDVLVLEDAPAGVRSGKAAGYTVVALATTHDVGRLKDAGADWIVRDMRSVRFVGYDEGQVQIEIRDALVM</sequence>
<dbReference type="InterPro" id="IPR006439">
    <property type="entry name" value="HAD-SF_hydro_IA"/>
</dbReference>
<dbReference type="PANTHER" id="PTHR43481:SF4">
    <property type="entry name" value="GLYCEROL-1-PHOSPHATE PHOSPHOHYDROLASE 1-RELATED"/>
    <property type="match status" value="1"/>
</dbReference>
<dbReference type="SFLD" id="SFLDS00003">
    <property type="entry name" value="Haloacid_Dehalogenase"/>
    <property type="match status" value="1"/>
</dbReference>
<dbReference type="NCBIfam" id="TIGR01509">
    <property type="entry name" value="HAD-SF-IA-v3"/>
    <property type="match status" value="1"/>
</dbReference>